<protein>
    <submittedName>
        <fullName evidence="3">Ribosomal-protein-alanine N-acetyltransferase</fullName>
        <ecNumber evidence="3">2.3.1.267</ecNumber>
    </submittedName>
</protein>
<accession>A0ABS4Z702</accession>
<dbReference type="Pfam" id="PF00583">
    <property type="entry name" value="Acetyltransf_1"/>
    <property type="match status" value="1"/>
</dbReference>
<reference evidence="3 4" key="1">
    <citation type="submission" date="2021-03" db="EMBL/GenBank/DDBJ databases">
        <title>Sequencing the genomes of 1000 actinobacteria strains.</title>
        <authorList>
            <person name="Klenk H.-P."/>
        </authorList>
    </citation>
    <scope>NUCLEOTIDE SEQUENCE [LARGE SCALE GENOMIC DNA]</scope>
    <source>
        <strain evidence="3 4">DSM 12936</strain>
    </source>
</reference>
<dbReference type="Gene3D" id="3.40.630.30">
    <property type="match status" value="1"/>
</dbReference>
<proteinExistence type="predicted"/>
<dbReference type="InterPro" id="IPR016181">
    <property type="entry name" value="Acyl_CoA_acyltransferase"/>
</dbReference>
<dbReference type="EMBL" id="JAGIOB010000001">
    <property type="protein sequence ID" value="MBP2416495.1"/>
    <property type="molecule type" value="Genomic_DNA"/>
</dbReference>
<feature type="region of interest" description="Disordered" evidence="1">
    <location>
        <begin position="159"/>
        <end position="201"/>
    </location>
</feature>
<gene>
    <name evidence="3" type="ORF">JOF54_001417</name>
</gene>
<dbReference type="PANTHER" id="PTHR43617">
    <property type="entry name" value="L-AMINO ACID N-ACETYLTRANSFERASE"/>
    <property type="match status" value="1"/>
</dbReference>
<dbReference type="InterPro" id="IPR050276">
    <property type="entry name" value="MshD_Acetyltransferase"/>
</dbReference>
<comment type="caution">
    <text evidence="3">The sequence shown here is derived from an EMBL/GenBank/DDBJ whole genome shotgun (WGS) entry which is preliminary data.</text>
</comment>
<dbReference type="SUPFAM" id="SSF55729">
    <property type="entry name" value="Acyl-CoA N-acyltransferases (Nat)"/>
    <property type="match status" value="1"/>
</dbReference>
<keyword evidence="4" id="KW-1185">Reference proteome</keyword>
<keyword evidence="3" id="KW-0808">Transferase</keyword>
<dbReference type="RefSeq" id="WP_210054259.1">
    <property type="nucleotide sequence ID" value="NZ_BAAAMH010000015.1"/>
</dbReference>
<sequence length="201" mass="22284">MSVRTGTVSITPARRDDLPAVLALERAGFPEAEQWSERSWAGELLGEGRTVLLARAEQVLGVVAFRTTGEHADLHRLVVAPGQRRAGLGTALVTAGLEAVRHLGARAVLLEVDYDNEAAIGLYQRLGFEQLTARRDYYGPGQDALILKLYDLEDWPRRHAAQRREEEAERAQDAARPRPVDPPRPVDQTRPADQAETEEHP</sequence>
<dbReference type="EC" id="2.3.1.267" evidence="3"/>
<dbReference type="PROSITE" id="PS51186">
    <property type="entry name" value="GNAT"/>
    <property type="match status" value="1"/>
</dbReference>
<evidence type="ECO:0000256" key="1">
    <source>
        <dbReference type="SAM" id="MobiDB-lite"/>
    </source>
</evidence>
<evidence type="ECO:0000313" key="4">
    <source>
        <dbReference type="Proteomes" id="UP000758168"/>
    </source>
</evidence>
<evidence type="ECO:0000313" key="3">
    <source>
        <dbReference type="EMBL" id="MBP2416495.1"/>
    </source>
</evidence>
<dbReference type="InterPro" id="IPR000182">
    <property type="entry name" value="GNAT_dom"/>
</dbReference>
<organism evidence="3 4">
    <name type="scientific">Microlunatus capsulatus</name>
    <dbReference type="NCBI Taxonomy" id="99117"/>
    <lineage>
        <taxon>Bacteria</taxon>
        <taxon>Bacillati</taxon>
        <taxon>Actinomycetota</taxon>
        <taxon>Actinomycetes</taxon>
        <taxon>Propionibacteriales</taxon>
        <taxon>Propionibacteriaceae</taxon>
        <taxon>Microlunatus</taxon>
    </lineage>
</organism>
<feature type="domain" description="N-acetyltransferase" evidence="2">
    <location>
        <begin position="8"/>
        <end position="152"/>
    </location>
</feature>
<feature type="compositionally biased region" description="Basic and acidic residues" evidence="1">
    <location>
        <begin position="159"/>
        <end position="181"/>
    </location>
</feature>
<dbReference type="Proteomes" id="UP000758168">
    <property type="component" value="Unassembled WGS sequence"/>
</dbReference>
<dbReference type="CDD" id="cd04301">
    <property type="entry name" value="NAT_SF"/>
    <property type="match status" value="1"/>
</dbReference>
<keyword evidence="3" id="KW-0012">Acyltransferase</keyword>
<evidence type="ECO:0000259" key="2">
    <source>
        <dbReference type="PROSITE" id="PS51186"/>
    </source>
</evidence>
<name>A0ABS4Z702_9ACTN</name>
<dbReference type="GO" id="GO:0008999">
    <property type="term" value="F:protein-N-terminal-alanine acetyltransferase activity"/>
    <property type="evidence" value="ECO:0007669"/>
    <property type="project" value="UniProtKB-EC"/>
</dbReference>